<accession>A0ACB9FGL5</accession>
<name>A0ACB9FGL5_ARCLA</name>
<dbReference type="EMBL" id="CM042047">
    <property type="protein sequence ID" value="KAI3770297.1"/>
    <property type="molecule type" value="Genomic_DNA"/>
</dbReference>
<proteinExistence type="predicted"/>
<protein>
    <submittedName>
        <fullName evidence="1">Uncharacterized protein</fullName>
    </submittedName>
</protein>
<reference evidence="2" key="1">
    <citation type="journal article" date="2022" name="Mol. Ecol. Resour.">
        <title>The genomes of chicory, endive, great burdock and yacon provide insights into Asteraceae palaeo-polyploidization history and plant inulin production.</title>
        <authorList>
            <person name="Fan W."/>
            <person name="Wang S."/>
            <person name="Wang H."/>
            <person name="Wang A."/>
            <person name="Jiang F."/>
            <person name="Liu H."/>
            <person name="Zhao H."/>
            <person name="Xu D."/>
            <person name="Zhang Y."/>
        </authorList>
    </citation>
    <scope>NUCLEOTIDE SEQUENCE [LARGE SCALE GENOMIC DNA]</scope>
    <source>
        <strain evidence="2">cv. Niubang</strain>
    </source>
</reference>
<dbReference type="Proteomes" id="UP001055879">
    <property type="component" value="Linkage Group LG01"/>
</dbReference>
<evidence type="ECO:0000313" key="1">
    <source>
        <dbReference type="EMBL" id="KAI3770297.1"/>
    </source>
</evidence>
<evidence type="ECO:0000313" key="2">
    <source>
        <dbReference type="Proteomes" id="UP001055879"/>
    </source>
</evidence>
<reference evidence="1 2" key="2">
    <citation type="journal article" date="2022" name="Mol. Ecol. Resour.">
        <title>The genomes of chicory, endive, great burdock and yacon provide insights into Asteraceae paleo-polyploidization history and plant inulin production.</title>
        <authorList>
            <person name="Fan W."/>
            <person name="Wang S."/>
            <person name="Wang H."/>
            <person name="Wang A."/>
            <person name="Jiang F."/>
            <person name="Liu H."/>
            <person name="Zhao H."/>
            <person name="Xu D."/>
            <person name="Zhang Y."/>
        </authorList>
    </citation>
    <scope>NUCLEOTIDE SEQUENCE [LARGE SCALE GENOMIC DNA]</scope>
    <source>
        <strain evidence="2">cv. Niubang</strain>
        <tissue evidence="1">Leaf</tissue>
    </source>
</reference>
<organism evidence="1 2">
    <name type="scientific">Arctium lappa</name>
    <name type="common">Greater burdock</name>
    <name type="synonym">Lappa major</name>
    <dbReference type="NCBI Taxonomy" id="4217"/>
    <lineage>
        <taxon>Eukaryota</taxon>
        <taxon>Viridiplantae</taxon>
        <taxon>Streptophyta</taxon>
        <taxon>Embryophyta</taxon>
        <taxon>Tracheophyta</taxon>
        <taxon>Spermatophyta</taxon>
        <taxon>Magnoliopsida</taxon>
        <taxon>eudicotyledons</taxon>
        <taxon>Gunneridae</taxon>
        <taxon>Pentapetalae</taxon>
        <taxon>asterids</taxon>
        <taxon>campanulids</taxon>
        <taxon>Asterales</taxon>
        <taxon>Asteraceae</taxon>
        <taxon>Carduoideae</taxon>
        <taxon>Cardueae</taxon>
        <taxon>Arctiinae</taxon>
        <taxon>Arctium</taxon>
    </lineage>
</organism>
<gene>
    <name evidence="1" type="ORF">L6452_01424</name>
</gene>
<comment type="caution">
    <text evidence="1">The sequence shown here is derived from an EMBL/GenBank/DDBJ whole genome shotgun (WGS) entry which is preliminary data.</text>
</comment>
<sequence>MVPNAPQQHQQSIEGLLGTLLHDAEKEACKVVGKCSRAKRDPEGKIVLPTKLYLFPMRRVEIATPITKPSGHRMKSIRLILDRNSFPGGGVFEIYGCPEIELWGEYAIYGHHGLSLGVVIKIEIGSGSFFSRLFGTRLWHVPSRGMIATFGLGTTTEVKSNFTFVMRRRWVNLQLGQGRRSEVVTGKLTGEGVFVFGGKGIDGFLIRSHWVDLVWEQLLGNSEKNGRMKSGEILIYSGGKTSEGASPEKIN</sequence>
<keyword evidence="2" id="KW-1185">Reference proteome</keyword>